<dbReference type="PANTHER" id="PTHR43630:SF1">
    <property type="entry name" value="POLY-BETA-1,6-N-ACETYL-D-GLUCOSAMINE SYNTHASE"/>
    <property type="match status" value="1"/>
</dbReference>
<dbReference type="SUPFAM" id="SSF53448">
    <property type="entry name" value="Nucleotide-diphospho-sugar transferases"/>
    <property type="match status" value="1"/>
</dbReference>
<dbReference type="InterPro" id="IPR029044">
    <property type="entry name" value="Nucleotide-diphossugar_trans"/>
</dbReference>
<evidence type="ECO:0000256" key="1">
    <source>
        <dbReference type="ARBA" id="ARBA00006739"/>
    </source>
</evidence>
<dbReference type="OrthoDB" id="9797391at2"/>
<keyword evidence="2" id="KW-0328">Glycosyltransferase</keyword>
<dbReference type="Proteomes" id="UP000220922">
    <property type="component" value="Unassembled WGS sequence"/>
</dbReference>
<evidence type="ECO:0000313" key="6">
    <source>
        <dbReference type="Proteomes" id="UP000220922"/>
    </source>
</evidence>
<dbReference type="GO" id="GO:0016757">
    <property type="term" value="F:glycosyltransferase activity"/>
    <property type="evidence" value="ECO:0007669"/>
    <property type="project" value="UniProtKB-KW"/>
</dbReference>
<organism evidence="5 6">
    <name type="scientific">Candidatus Chloroploca asiatica</name>
    <dbReference type="NCBI Taxonomy" id="1506545"/>
    <lineage>
        <taxon>Bacteria</taxon>
        <taxon>Bacillati</taxon>
        <taxon>Chloroflexota</taxon>
        <taxon>Chloroflexia</taxon>
        <taxon>Chloroflexales</taxon>
        <taxon>Chloroflexineae</taxon>
        <taxon>Oscillochloridaceae</taxon>
        <taxon>Candidatus Chloroploca</taxon>
    </lineage>
</organism>
<dbReference type="RefSeq" id="WP_097655290.1">
    <property type="nucleotide sequence ID" value="NZ_LYXE01000188.1"/>
</dbReference>
<dbReference type="EMBL" id="LYXE01000188">
    <property type="protein sequence ID" value="PDV96571.1"/>
    <property type="molecule type" value="Genomic_DNA"/>
</dbReference>
<dbReference type="CDD" id="cd06438">
    <property type="entry name" value="EpsO_like"/>
    <property type="match status" value="1"/>
</dbReference>
<proteinExistence type="inferred from homology"/>
<comment type="similarity">
    <text evidence="1">Belongs to the glycosyltransferase 2 family.</text>
</comment>
<evidence type="ECO:0000256" key="4">
    <source>
        <dbReference type="SAM" id="Phobius"/>
    </source>
</evidence>
<evidence type="ECO:0000313" key="5">
    <source>
        <dbReference type="EMBL" id="PDV96571.1"/>
    </source>
</evidence>
<feature type="transmembrane region" description="Helical" evidence="4">
    <location>
        <begin position="12"/>
        <end position="36"/>
    </location>
</feature>
<sequence>MDIVFTLLRAGLLASDLILAVLVAYLLLLTAAAFFAPRSTPQYGGAPRHRFAFLIPAHNEEQLLPEVLASLQQLDYPHALRQFFVVADNCTDRTAEVARSAGAVVYERHDQTLRGKGYALNWLVEQIAARDETYDGVVILDADTIVSPNFLRVMDARFARGERVIQSYYAVRNAESSWSTSLRAVALIVLHFLRPQGRMVLGGSTGLKGNGMVFATDIVRCQPFTGGLTEDIEYHMELILDGERTMFAPDAVVWAEMPNTLKAADSQHARWERGRVEMVRRFVPRLLRESLQRRDFMLFDAAMEQLIPPFSVLAGASAAALGAGVVLRSRPAVIIGTALIGGQAVYVLTGLAMTGASPKLYQALLYAPGLVVWKILLYLRVLFGAGPKAWVRTARN</sequence>
<feature type="transmembrane region" description="Helical" evidence="4">
    <location>
        <begin position="333"/>
        <end position="351"/>
    </location>
</feature>
<evidence type="ECO:0000256" key="2">
    <source>
        <dbReference type="ARBA" id="ARBA00022676"/>
    </source>
</evidence>
<evidence type="ECO:0000256" key="3">
    <source>
        <dbReference type="ARBA" id="ARBA00022679"/>
    </source>
</evidence>
<keyword evidence="4" id="KW-0812">Transmembrane</keyword>
<dbReference type="Pfam" id="PF13641">
    <property type="entry name" value="Glyco_tranf_2_3"/>
    <property type="match status" value="1"/>
</dbReference>
<accession>A0A2H3KW44</accession>
<dbReference type="AlphaFoldDB" id="A0A2H3KW44"/>
<keyword evidence="6" id="KW-1185">Reference proteome</keyword>
<keyword evidence="3 5" id="KW-0808">Transferase</keyword>
<name>A0A2H3KW44_9CHLR</name>
<dbReference type="PANTHER" id="PTHR43630">
    <property type="entry name" value="POLY-BETA-1,6-N-ACETYL-D-GLUCOSAMINE SYNTHASE"/>
    <property type="match status" value="1"/>
</dbReference>
<dbReference type="Gene3D" id="3.90.550.10">
    <property type="entry name" value="Spore Coat Polysaccharide Biosynthesis Protein SpsA, Chain A"/>
    <property type="match status" value="1"/>
</dbReference>
<feature type="transmembrane region" description="Helical" evidence="4">
    <location>
        <begin position="363"/>
        <end position="383"/>
    </location>
</feature>
<comment type="caution">
    <text evidence="5">The sequence shown here is derived from an EMBL/GenBank/DDBJ whole genome shotgun (WGS) entry which is preliminary data.</text>
</comment>
<keyword evidence="4" id="KW-1133">Transmembrane helix</keyword>
<feature type="transmembrane region" description="Helical" evidence="4">
    <location>
        <begin position="306"/>
        <end position="327"/>
    </location>
</feature>
<protein>
    <submittedName>
        <fullName evidence="5">Glycosyl transferase</fullName>
    </submittedName>
</protein>
<keyword evidence="4" id="KW-0472">Membrane</keyword>
<reference evidence="5 6" key="1">
    <citation type="submission" date="2016-05" db="EMBL/GenBank/DDBJ databases">
        <authorList>
            <person name="Lavstsen T."/>
            <person name="Jespersen J.S."/>
        </authorList>
    </citation>
    <scope>NUCLEOTIDE SEQUENCE [LARGE SCALE GENOMIC DNA]</scope>
    <source>
        <strain evidence="5 6">B7-9</strain>
    </source>
</reference>
<gene>
    <name evidence="5" type="ORF">A9Q02_06335</name>
</gene>